<feature type="transmembrane region" description="Helical" evidence="1">
    <location>
        <begin position="20"/>
        <end position="37"/>
    </location>
</feature>
<sequence>MILILQHLRTHRVLTKKLRLVPYALVGIGVFAFNANTDTNTYLQIYLILLEAKVGIVLVYFFTKNLEKFYK</sequence>
<keyword evidence="1" id="KW-1133">Transmembrane helix</keyword>
<dbReference type="Proteomes" id="UP000093903">
    <property type="component" value="Unassembled WGS sequence"/>
</dbReference>
<keyword evidence="1" id="KW-0472">Membrane</keyword>
<keyword evidence="1" id="KW-0812">Transmembrane</keyword>
<proteinExistence type="predicted"/>
<accession>A0A853MI65</accession>
<comment type="caution">
    <text evidence="2">The sequence shown here is derived from an EMBL/GenBank/DDBJ whole genome shotgun (WGS) entry which is preliminary data.</text>
</comment>
<protein>
    <submittedName>
        <fullName evidence="2">Uncharacterized protein</fullName>
    </submittedName>
</protein>
<evidence type="ECO:0000313" key="2">
    <source>
        <dbReference type="EMBL" id="OBU78005.1"/>
    </source>
</evidence>
<evidence type="ECO:0000313" key="3">
    <source>
        <dbReference type="Proteomes" id="UP000093903"/>
    </source>
</evidence>
<evidence type="ECO:0000256" key="1">
    <source>
        <dbReference type="SAM" id="Phobius"/>
    </source>
</evidence>
<gene>
    <name evidence="2" type="ORF">A9P98_08550</name>
</gene>
<dbReference type="AlphaFoldDB" id="A0A853MI65"/>
<dbReference type="EMBL" id="LYXA01000001">
    <property type="protein sequence ID" value="OBU78005.1"/>
    <property type="molecule type" value="Genomic_DNA"/>
</dbReference>
<name>A0A853MI65_9CYAN</name>
<organism evidence="2 3">
    <name type="scientific">Cylindrospermopsis raciborskii CS-505</name>
    <dbReference type="NCBI Taxonomy" id="533240"/>
    <lineage>
        <taxon>Bacteria</taxon>
        <taxon>Bacillati</taxon>
        <taxon>Cyanobacteriota</taxon>
        <taxon>Cyanophyceae</taxon>
        <taxon>Nostocales</taxon>
        <taxon>Aphanizomenonaceae</taxon>
        <taxon>Cylindrospermopsis</taxon>
    </lineage>
</organism>
<feature type="transmembrane region" description="Helical" evidence="1">
    <location>
        <begin position="43"/>
        <end position="62"/>
    </location>
</feature>
<reference evidence="2 3" key="1">
    <citation type="submission" date="2016-05" db="EMBL/GenBank/DDBJ databases">
        <title>First complete genome of the cyanobacterium Cylindrospermopsis raciborskii CS505, containing a circular chromosome and a single extrachromosomal element.</title>
        <authorList>
            <person name="Fuentes J."/>
            <person name="Tamames J."/>
            <person name="Allen E."/>
            <person name="Plominski A."/>
            <person name="Vasquez M."/>
        </authorList>
    </citation>
    <scope>NUCLEOTIDE SEQUENCE [LARGE SCALE GENOMIC DNA]</scope>
    <source>
        <strain evidence="2 3">CS505</strain>
    </source>
</reference>